<dbReference type="AlphaFoldDB" id="A0A5J9UD93"/>
<feature type="compositionally biased region" description="Basic and acidic residues" evidence="1">
    <location>
        <begin position="257"/>
        <end position="271"/>
    </location>
</feature>
<feature type="non-terminal residue" evidence="3">
    <location>
        <position position="1"/>
    </location>
</feature>
<sequence length="391" mass="43833">LRPTPLVACSTRGAPRAARLPCSPRAPASLLAAPRSSVRRALDAPALSSRSTATRATATKWKATRSTCSRATATRSSPVRRAPDSPPDPAPLLVEQQDWCEANLRQFFEIVKGEIDAGNRPLGQWTKTGWKNLVVKYHERTGLKQTKKQLKNKLDSMRKEYTWFMELKNCATGLGWNDAKQTVDCSKKWWDEHFAKCNNPEKGIKCNHVKFRKQGPKHLDDLHILFEKVLVTGASASCLGDISSDDSSDDDVAEVQKTPESDDVKLAELKKAKPGKKKRKDTSTATEEKDEKSPFLRMYKNTCMRIETAAEKIFTSASASSAPPKNEVPTIKEAMQMVKDCGVEEKTALMHTATFLIVKPEFREAFSSLQTNEGRFDLLEREHENEELKRK</sequence>
<comment type="caution">
    <text evidence="3">The sequence shown here is derived from an EMBL/GenBank/DDBJ whole genome shotgun (WGS) entry which is preliminary data.</text>
</comment>
<feature type="region of interest" description="Disordered" evidence="1">
    <location>
        <begin position="1"/>
        <end position="91"/>
    </location>
</feature>
<evidence type="ECO:0000259" key="2">
    <source>
        <dbReference type="Pfam" id="PF12776"/>
    </source>
</evidence>
<dbReference type="EMBL" id="RWGY01000026">
    <property type="protein sequence ID" value="TVU21317.1"/>
    <property type="molecule type" value="Genomic_DNA"/>
</dbReference>
<feature type="compositionally biased region" description="Low complexity" evidence="1">
    <location>
        <begin position="48"/>
        <end position="80"/>
    </location>
</feature>
<feature type="domain" description="Myb/SANT-like" evidence="2">
    <location>
        <begin position="99"/>
        <end position="193"/>
    </location>
</feature>
<dbReference type="InterPro" id="IPR024752">
    <property type="entry name" value="Myb/SANT-like_dom"/>
</dbReference>
<dbReference type="OrthoDB" id="679580at2759"/>
<feature type="compositionally biased region" description="Acidic residues" evidence="1">
    <location>
        <begin position="243"/>
        <end position="253"/>
    </location>
</feature>
<dbReference type="PANTHER" id="PTHR47069:SF1">
    <property type="entry name" value="OS03G0580500 PROTEIN"/>
    <property type="match status" value="1"/>
</dbReference>
<proteinExistence type="predicted"/>
<dbReference type="Pfam" id="PF12776">
    <property type="entry name" value="Myb_DNA-bind_3"/>
    <property type="match status" value="1"/>
</dbReference>
<reference evidence="3 4" key="1">
    <citation type="journal article" date="2019" name="Sci. Rep.">
        <title>A high-quality genome of Eragrostis curvula grass provides insights into Poaceae evolution and supports new strategies to enhance forage quality.</title>
        <authorList>
            <person name="Carballo J."/>
            <person name="Santos B.A.C.M."/>
            <person name="Zappacosta D."/>
            <person name="Garbus I."/>
            <person name="Selva J.P."/>
            <person name="Gallo C.A."/>
            <person name="Diaz A."/>
            <person name="Albertini E."/>
            <person name="Caccamo M."/>
            <person name="Echenique V."/>
        </authorList>
    </citation>
    <scope>NUCLEOTIDE SEQUENCE [LARGE SCALE GENOMIC DNA]</scope>
    <source>
        <strain evidence="4">cv. Victoria</strain>
        <tissue evidence="3">Leaf</tissue>
    </source>
</reference>
<dbReference type="Proteomes" id="UP000324897">
    <property type="component" value="Unassembled WGS sequence"/>
</dbReference>
<name>A0A5J9UD93_9POAL</name>
<evidence type="ECO:0000313" key="3">
    <source>
        <dbReference type="EMBL" id="TVU21317.1"/>
    </source>
</evidence>
<feature type="region of interest" description="Disordered" evidence="1">
    <location>
        <begin position="242"/>
        <end position="293"/>
    </location>
</feature>
<organism evidence="3 4">
    <name type="scientific">Eragrostis curvula</name>
    <name type="common">weeping love grass</name>
    <dbReference type="NCBI Taxonomy" id="38414"/>
    <lineage>
        <taxon>Eukaryota</taxon>
        <taxon>Viridiplantae</taxon>
        <taxon>Streptophyta</taxon>
        <taxon>Embryophyta</taxon>
        <taxon>Tracheophyta</taxon>
        <taxon>Spermatophyta</taxon>
        <taxon>Magnoliopsida</taxon>
        <taxon>Liliopsida</taxon>
        <taxon>Poales</taxon>
        <taxon>Poaceae</taxon>
        <taxon>PACMAD clade</taxon>
        <taxon>Chloridoideae</taxon>
        <taxon>Eragrostideae</taxon>
        <taxon>Eragrostidinae</taxon>
        <taxon>Eragrostis</taxon>
    </lineage>
</organism>
<dbReference type="PANTHER" id="PTHR47069">
    <property type="match status" value="1"/>
</dbReference>
<evidence type="ECO:0000313" key="4">
    <source>
        <dbReference type="Proteomes" id="UP000324897"/>
    </source>
</evidence>
<keyword evidence="4" id="KW-1185">Reference proteome</keyword>
<accession>A0A5J9UD93</accession>
<protein>
    <recommendedName>
        <fullName evidence="2">Myb/SANT-like domain-containing protein</fullName>
    </recommendedName>
</protein>
<feature type="compositionally biased region" description="Low complexity" evidence="1">
    <location>
        <begin position="20"/>
        <end position="36"/>
    </location>
</feature>
<gene>
    <name evidence="3" type="ORF">EJB05_30945</name>
</gene>
<evidence type="ECO:0000256" key="1">
    <source>
        <dbReference type="SAM" id="MobiDB-lite"/>
    </source>
</evidence>